<sequence length="114" mass="13840">MRLKYHRQLSQKRWQKFTFAQQILMIGTELLRAEKRLMVGDDDEARRCYERALELIWLTAMTVDRFHRRRELLRFKEVLLQVYTEGITEAENRQLFHTLILMSGEAWRSLNPIS</sequence>
<reference evidence="1 2" key="1">
    <citation type="submission" date="2018-06" db="EMBL/GenBank/DDBJ databases">
        <title>Extensive metabolic versatility and redundancy in microbially diverse, dynamic hydrothermal sediments.</title>
        <authorList>
            <person name="Dombrowski N."/>
            <person name="Teske A."/>
            <person name="Baker B.J."/>
        </authorList>
    </citation>
    <scope>NUCLEOTIDE SEQUENCE [LARGE SCALE GENOMIC DNA]</scope>
    <source>
        <strain evidence="1">B36_G15</strain>
    </source>
</reference>
<protein>
    <recommendedName>
        <fullName evidence="3">Four helix bundle protein</fullName>
    </recommendedName>
</protein>
<organism evidence="1 2">
    <name type="scientific">candidate division WOR-3 bacterium</name>
    <dbReference type="NCBI Taxonomy" id="2052148"/>
    <lineage>
        <taxon>Bacteria</taxon>
        <taxon>Bacteria division WOR-3</taxon>
    </lineage>
</organism>
<gene>
    <name evidence="1" type="ORF">DRP53_08150</name>
</gene>
<evidence type="ECO:0000313" key="2">
    <source>
        <dbReference type="Proteomes" id="UP000268469"/>
    </source>
</evidence>
<evidence type="ECO:0008006" key="3">
    <source>
        <dbReference type="Google" id="ProtNLM"/>
    </source>
</evidence>
<proteinExistence type="predicted"/>
<dbReference type="EMBL" id="QNBE01000084">
    <property type="protein sequence ID" value="RKX69438.1"/>
    <property type="molecule type" value="Genomic_DNA"/>
</dbReference>
<dbReference type="Proteomes" id="UP000268469">
    <property type="component" value="Unassembled WGS sequence"/>
</dbReference>
<accession>A0A660SF71</accession>
<dbReference type="AlphaFoldDB" id="A0A660SF71"/>
<comment type="caution">
    <text evidence="1">The sequence shown here is derived from an EMBL/GenBank/DDBJ whole genome shotgun (WGS) entry which is preliminary data.</text>
</comment>
<evidence type="ECO:0000313" key="1">
    <source>
        <dbReference type="EMBL" id="RKX69438.1"/>
    </source>
</evidence>
<name>A0A660SF71_UNCW3</name>